<dbReference type="AlphaFoldDB" id="S7HVD1"/>
<gene>
    <name evidence="1" type="ORF">L910_2855</name>
</gene>
<accession>S7HVD1</accession>
<comment type="caution">
    <text evidence="1">The sequence shown here is derived from an EMBL/GenBank/DDBJ whole genome shotgun (WGS) entry which is preliminary data.</text>
</comment>
<sequence length="43" mass="5045">MKSCKTTRFIANFYCRDSYYGSSYGSSNDNIELCFLLLLQIDY</sequence>
<evidence type="ECO:0000313" key="1">
    <source>
        <dbReference type="EMBL" id="EPP19628.1"/>
    </source>
</evidence>
<protein>
    <submittedName>
        <fullName evidence="1">Uncharacterized protein</fullName>
    </submittedName>
</protein>
<name>S7HVD1_VIBFL</name>
<evidence type="ECO:0000313" key="2">
    <source>
        <dbReference type="Proteomes" id="UP000014854"/>
    </source>
</evidence>
<proteinExistence type="predicted"/>
<dbReference type="Proteomes" id="UP000014854">
    <property type="component" value="Unassembled WGS sequence"/>
</dbReference>
<dbReference type="EMBL" id="ASXS01000029">
    <property type="protein sequence ID" value="EPP19628.1"/>
    <property type="molecule type" value="Genomic_DNA"/>
</dbReference>
<dbReference type="PATRIC" id="fig|1336752.4.peg.4530"/>
<organism evidence="1 2">
    <name type="scientific">Vibrio fluvialis PG41</name>
    <dbReference type="NCBI Taxonomy" id="1336752"/>
    <lineage>
        <taxon>Bacteria</taxon>
        <taxon>Pseudomonadati</taxon>
        <taxon>Pseudomonadota</taxon>
        <taxon>Gammaproteobacteria</taxon>
        <taxon>Vibrionales</taxon>
        <taxon>Vibrionaceae</taxon>
        <taxon>Vibrio</taxon>
    </lineage>
</organism>
<reference evidence="1 2" key="1">
    <citation type="journal article" date="2013" name="Gut Pathog.">
        <title>Evidence of a new metabolic capacity in an emerging diarrheal pathogen: lessons from the draft genomes of Vibrio fluvialis strains PG41 and I21563.</title>
        <authorList>
            <person name="Khatri I."/>
            <person name="Mahajan S."/>
            <person name="Dureja C."/>
            <person name="Subramanian S."/>
            <person name="Raychaudhuri S."/>
        </authorList>
    </citation>
    <scope>NUCLEOTIDE SEQUENCE [LARGE SCALE GENOMIC DNA]</scope>
    <source>
        <strain evidence="1 2">PG41</strain>
    </source>
</reference>